<evidence type="ECO:0000256" key="2">
    <source>
        <dbReference type="ARBA" id="ARBA00022603"/>
    </source>
</evidence>
<dbReference type="RefSeq" id="WP_096461434.1">
    <property type="nucleotide sequence ID" value="NZ_AP014936.1"/>
</dbReference>
<feature type="binding site" evidence="11">
    <location>
        <position position="121"/>
    </location>
    <ligand>
        <name>S-adenosyl-L-methionine</name>
        <dbReference type="ChEBI" id="CHEBI:59789"/>
    </ligand>
</feature>
<dbReference type="GO" id="GO:0008650">
    <property type="term" value="F:rRNA (uridine-2'-O-)-methyltransferase activity"/>
    <property type="evidence" value="ECO:0007669"/>
    <property type="project" value="UniProtKB-UniRule"/>
</dbReference>
<dbReference type="Proteomes" id="UP000218899">
    <property type="component" value="Chromosome"/>
</dbReference>
<dbReference type="GO" id="GO:0005737">
    <property type="term" value="C:cytoplasm"/>
    <property type="evidence" value="ECO:0007669"/>
    <property type="project" value="UniProtKB-SubCell"/>
</dbReference>
<comment type="function">
    <text evidence="5 11">Specifically methylates the uridine in position 2552 of 23S rRNA at the 2'-O position of the ribose in the fully assembled 50S ribosomal subunit.</text>
</comment>
<keyword evidence="4 11" id="KW-0949">S-adenosyl-L-methionine</keyword>
<feature type="binding site" evidence="11">
    <location>
        <position position="96"/>
    </location>
    <ligand>
        <name>S-adenosyl-L-methionine</name>
        <dbReference type="ChEBI" id="CHEBI:59789"/>
    </ligand>
</feature>
<dbReference type="Pfam" id="PF01728">
    <property type="entry name" value="FtsJ"/>
    <property type="match status" value="1"/>
</dbReference>
<evidence type="ECO:0000259" key="13">
    <source>
        <dbReference type="Pfam" id="PF01728"/>
    </source>
</evidence>
<feature type="active site" description="Proton acceptor" evidence="11 12">
    <location>
        <position position="161"/>
    </location>
</feature>
<comment type="subcellular location">
    <subcellularLocation>
        <location evidence="11">Cytoplasm</location>
    </subcellularLocation>
</comment>
<dbReference type="AlphaFoldDB" id="A0A1B4V5Z5"/>
<feature type="binding site" evidence="11">
    <location>
        <position position="62"/>
    </location>
    <ligand>
        <name>S-adenosyl-L-methionine</name>
        <dbReference type="ChEBI" id="CHEBI:59789"/>
    </ligand>
</feature>
<keyword evidence="2 11" id="KW-0489">Methyltransferase</keyword>
<comment type="similarity">
    <text evidence="11">Belongs to the class I-like SAM-binding methyltransferase superfamily. RNA methyltransferase RlmE family.</text>
</comment>
<reference evidence="14 15" key="1">
    <citation type="submission" date="2015-08" db="EMBL/GenBank/DDBJ databases">
        <title>Complete genome sequence of Sulfurifustis variabilis.</title>
        <authorList>
            <person name="Miura A."/>
            <person name="Kojima H."/>
            <person name="Fukui M."/>
        </authorList>
    </citation>
    <scope>NUCLEOTIDE SEQUENCE [LARGE SCALE GENOMIC DNA]</scope>
    <source>
        <strain evidence="15">skN76</strain>
    </source>
</reference>
<comment type="catalytic activity">
    <reaction evidence="10 11">
        <text>uridine(2552) in 23S rRNA + S-adenosyl-L-methionine = 2'-O-methyluridine(2552) in 23S rRNA + S-adenosyl-L-homocysteine + H(+)</text>
        <dbReference type="Rhea" id="RHEA:42720"/>
        <dbReference type="Rhea" id="RHEA-COMP:10202"/>
        <dbReference type="Rhea" id="RHEA-COMP:10203"/>
        <dbReference type="ChEBI" id="CHEBI:15378"/>
        <dbReference type="ChEBI" id="CHEBI:57856"/>
        <dbReference type="ChEBI" id="CHEBI:59789"/>
        <dbReference type="ChEBI" id="CHEBI:65315"/>
        <dbReference type="ChEBI" id="CHEBI:74478"/>
        <dbReference type="EC" id="2.1.1.166"/>
    </reaction>
</comment>
<evidence type="ECO:0000256" key="4">
    <source>
        <dbReference type="ARBA" id="ARBA00022691"/>
    </source>
</evidence>
<evidence type="ECO:0000256" key="7">
    <source>
        <dbReference type="ARBA" id="ARBA00041129"/>
    </source>
</evidence>
<evidence type="ECO:0000256" key="3">
    <source>
        <dbReference type="ARBA" id="ARBA00022679"/>
    </source>
</evidence>
<evidence type="ECO:0000313" key="15">
    <source>
        <dbReference type="Proteomes" id="UP000218899"/>
    </source>
</evidence>
<dbReference type="Gene3D" id="3.40.50.150">
    <property type="entry name" value="Vaccinia Virus protein VP39"/>
    <property type="match status" value="1"/>
</dbReference>
<dbReference type="OrthoDB" id="9790080at2"/>
<evidence type="ECO:0000256" key="10">
    <source>
        <dbReference type="ARBA" id="ARBA00048970"/>
    </source>
</evidence>
<dbReference type="InterPro" id="IPR015507">
    <property type="entry name" value="rRNA-MeTfrase_E"/>
</dbReference>
<dbReference type="FunFam" id="3.40.50.150:FF:000005">
    <property type="entry name" value="Ribosomal RNA large subunit methyltransferase E"/>
    <property type="match status" value="1"/>
</dbReference>
<dbReference type="PANTHER" id="PTHR10920">
    <property type="entry name" value="RIBOSOMAL RNA METHYLTRANSFERASE"/>
    <property type="match status" value="1"/>
</dbReference>
<evidence type="ECO:0000256" key="6">
    <source>
        <dbReference type="ARBA" id="ARBA00038861"/>
    </source>
</evidence>
<dbReference type="PIRSF" id="PIRSF005461">
    <property type="entry name" value="23S_rRNA_mtase"/>
    <property type="match status" value="1"/>
</dbReference>
<dbReference type="EC" id="2.1.1.166" evidence="6 11"/>
<keyword evidence="11" id="KW-0963">Cytoplasm</keyword>
<dbReference type="KEGG" id="sva:SVA_2425"/>
<evidence type="ECO:0000313" key="14">
    <source>
        <dbReference type="EMBL" id="BAU48973.1"/>
    </source>
</evidence>
<name>A0A1B4V5Z5_9GAMM</name>
<accession>A0A1B4V5Z5</accession>
<organism evidence="14 15">
    <name type="scientific">Sulfurifustis variabilis</name>
    <dbReference type="NCBI Taxonomy" id="1675686"/>
    <lineage>
        <taxon>Bacteria</taxon>
        <taxon>Pseudomonadati</taxon>
        <taxon>Pseudomonadota</taxon>
        <taxon>Gammaproteobacteria</taxon>
        <taxon>Acidiferrobacterales</taxon>
        <taxon>Acidiferrobacteraceae</taxon>
        <taxon>Sulfurifustis</taxon>
    </lineage>
</organism>
<dbReference type="SUPFAM" id="SSF53335">
    <property type="entry name" value="S-adenosyl-L-methionine-dependent methyltransferases"/>
    <property type="match status" value="1"/>
</dbReference>
<evidence type="ECO:0000256" key="12">
    <source>
        <dbReference type="PIRSR" id="PIRSR005461-1"/>
    </source>
</evidence>
<evidence type="ECO:0000256" key="11">
    <source>
        <dbReference type="HAMAP-Rule" id="MF_01547"/>
    </source>
</evidence>
<feature type="binding site" evidence="11">
    <location>
        <position position="80"/>
    </location>
    <ligand>
        <name>S-adenosyl-L-methionine</name>
        <dbReference type="ChEBI" id="CHEBI:59789"/>
    </ligand>
</feature>
<dbReference type="InterPro" id="IPR002877">
    <property type="entry name" value="RNA_MeTrfase_FtsJ_dom"/>
</dbReference>
<gene>
    <name evidence="11" type="primary">rlmE</name>
    <name evidence="11" type="synonym">ftsJ</name>
    <name evidence="11" type="synonym">rrmJ</name>
    <name evidence="14" type="ORF">SVA_2425</name>
</gene>
<protein>
    <recommendedName>
        <fullName evidence="7 11">Ribosomal RNA large subunit methyltransferase E</fullName>
        <ecNumber evidence="6 11">2.1.1.166</ecNumber>
    </recommendedName>
    <alternativeName>
        <fullName evidence="9 11">23S rRNA Um2552 methyltransferase</fullName>
    </alternativeName>
    <alternativeName>
        <fullName evidence="8 11">rRNA (uridine-2'-O-)-methyltransferase</fullName>
    </alternativeName>
</protein>
<sequence>MPRTKSSRAWLDRQHKDPFVKRARKEGARSRAIYKLEEIDRRDRLFRAGMVVVDLGAAPGGWSEYAVRRVLPGGRVVALDLLPMAEIPGVEFIQGDFADAAVLDSLKERLGGQRVDLVISDMAPNISGIAAADQARSMGLSELALDFADQALRAGGDLLLKTFQGEGFKELHQQMLRRFERVLTRKPKASRGESREVYLLGRGRRP</sequence>
<feature type="binding site" evidence="11">
    <location>
        <position position="60"/>
    </location>
    <ligand>
        <name>S-adenosyl-L-methionine</name>
        <dbReference type="ChEBI" id="CHEBI:59789"/>
    </ligand>
</feature>
<evidence type="ECO:0000256" key="9">
    <source>
        <dbReference type="ARBA" id="ARBA00042745"/>
    </source>
</evidence>
<dbReference type="EMBL" id="AP014936">
    <property type="protein sequence ID" value="BAU48973.1"/>
    <property type="molecule type" value="Genomic_DNA"/>
</dbReference>
<evidence type="ECO:0000256" key="5">
    <source>
        <dbReference type="ARBA" id="ARBA00037569"/>
    </source>
</evidence>
<proteinExistence type="inferred from homology"/>
<dbReference type="InterPro" id="IPR029063">
    <property type="entry name" value="SAM-dependent_MTases_sf"/>
</dbReference>
<dbReference type="HAMAP" id="MF_01547">
    <property type="entry name" value="RNA_methyltr_E"/>
    <property type="match status" value="1"/>
</dbReference>
<evidence type="ECO:0000256" key="8">
    <source>
        <dbReference type="ARBA" id="ARBA00041995"/>
    </source>
</evidence>
<evidence type="ECO:0000256" key="1">
    <source>
        <dbReference type="ARBA" id="ARBA00022552"/>
    </source>
</evidence>
<keyword evidence="15" id="KW-1185">Reference proteome</keyword>
<keyword evidence="1 11" id="KW-0698">rRNA processing</keyword>
<dbReference type="InterPro" id="IPR050082">
    <property type="entry name" value="RNA_methyltr_RlmE"/>
</dbReference>
<keyword evidence="3 11" id="KW-0808">Transferase</keyword>
<feature type="domain" description="Ribosomal RNA methyltransferase FtsJ" evidence="13">
    <location>
        <begin position="29"/>
        <end position="204"/>
    </location>
</feature>
<dbReference type="PANTHER" id="PTHR10920:SF18">
    <property type="entry name" value="RRNA METHYLTRANSFERASE 2, MITOCHONDRIAL"/>
    <property type="match status" value="1"/>
</dbReference>